<evidence type="ECO:0008006" key="2">
    <source>
        <dbReference type="Google" id="ProtNLM"/>
    </source>
</evidence>
<proteinExistence type="predicted"/>
<accession>A0AB39XFC6</accession>
<dbReference type="RefSeq" id="WP_369720339.1">
    <property type="nucleotide sequence ID" value="NZ_CP165734.1"/>
</dbReference>
<protein>
    <recommendedName>
        <fullName evidence="2">Helix-turn-helix domain-containing protein</fullName>
    </recommendedName>
</protein>
<sequence length="116" mass="13132">MFDRNRMIEMHLQMLAELGWEPPSGDVIDQIAEGGVLTIQQAATICETTGQTIYRWNEDATSKGQPLGKKGVTWLIGRARLLDYIEKHQGGLPARVKAENRLREFWPIWSRAPEAA</sequence>
<evidence type="ECO:0000313" key="1">
    <source>
        <dbReference type="EMBL" id="XDV55900.1"/>
    </source>
</evidence>
<organism evidence="1">
    <name type="scientific">Bradyrhizobium sp. LLZ17</name>
    <dbReference type="NCBI Taxonomy" id="3239388"/>
    <lineage>
        <taxon>Bacteria</taxon>
        <taxon>Pseudomonadati</taxon>
        <taxon>Pseudomonadota</taxon>
        <taxon>Alphaproteobacteria</taxon>
        <taxon>Hyphomicrobiales</taxon>
        <taxon>Nitrobacteraceae</taxon>
        <taxon>Bradyrhizobium</taxon>
    </lineage>
</organism>
<name>A0AB39XFC6_9BRAD</name>
<dbReference type="EMBL" id="CP165734">
    <property type="protein sequence ID" value="XDV55900.1"/>
    <property type="molecule type" value="Genomic_DNA"/>
</dbReference>
<gene>
    <name evidence="1" type="ORF">AB8Z38_24600</name>
</gene>
<reference evidence="1" key="1">
    <citation type="submission" date="2024-08" db="EMBL/GenBank/DDBJ databases">
        <authorList>
            <person name="Chaddad Z."/>
            <person name="Lamrabet M."/>
            <person name="Bouhnik O."/>
            <person name="Alami S."/>
            <person name="Wipf D."/>
            <person name="Courty P.E."/>
            <person name="Missbah El Idrissi M."/>
        </authorList>
    </citation>
    <scope>NUCLEOTIDE SEQUENCE</scope>
    <source>
        <strain evidence="1">LLZ17</strain>
    </source>
</reference>
<dbReference type="AlphaFoldDB" id="A0AB39XFC6"/>